<name>A0A9P0YYP5_CUSEU</name>
<comment type="caution">
    <text evidence="1">The sequence shown here is derived from an EMBL/GenBank/DDBJ whole genome shotgun (WGS) entry which is preliminary data.</text>
</comment>
<protein>
    <submittedName>
        <fullName evidence="1">Uncharacterized protein</fullName>
    </submittedName>
</protein>
<gene>
    <name evidence="1" type="ORF">CEURO_LOCUS7372</name>
</gene>
<dbReference type="EMBL" id="CAMAPE010000013">
    <property type="protein sequence ID" value="CAH9080229.1"/>
    <property type="molecule type" value="Genomic_DNA"/>
</dbReference>
<dbReference type="Proteomes" id="UP001152484">
    <property type="component" value="Unassembled WGS sequence"/>
</dbReference>
<accession>A0A9P0YYP5</accession>
<dbReference type="AlphaFoldDB" id="A0A9P0YYP5"/>
<reference evidence="1" key="1">
    <citation type="submission" date="2022-07" db="EMBL/GenBank/DDBJ databases">
        <authorList>
            <person name="Macas J."/>
            <person name="Novak P."/>
            <person name="Neumann P."/>
        </authorList>
    </citation>
    <scope>NUCLEOTIDE SEQUENCE</scope>
</reference>
<proteinExistence type="predicted"/>
<evidence type="ECO:0000313" key="2">
    <source>
        <dbReference type="Proteomes" id="UP001152484"/>
    </source>
</evidence>
<organism evidence="1 2">
    <name type="scientific">Cuscuta europaea</name>
    <name type="common">European dodder</name>
    <dbReference type="NCBI Taxonomy" id="41803"/>
    <lineage>
        <taxon>Eukaryota</taxon>
        <taxon>Viridiplantae</taxon>
        <taxon>Streptophyta</taxon>
        <taxon>Embryophyta</taxon>
        <taxon>Tracheophyta</taxon>
        <taxon>Spermatophyta</taxon>
        <taxon>Magnoliopsida</taxon>
        <taxon>eudicotyledons</taxon>
        <taxon>Gunneridae</taxon>
        <taxon>Pentapetalae</taxon>
        <taxon>asterids</taxon>
        <taxon>lamiids</taxon>
        <taxon>Solanales</taxon>
        <taxon>Convolvulaceae</taxon>
        <taxon>Cuscuteae</taxon>
        <taxon>Cuscuta</taxon>
        <taxon>Cuscuta subgen. Cuscuta</taxon>
    </lineage>
</organism>
<keyword evidence="2" id="KW-1185">Reference proteome</keyword>
<sequence length="99" mass="11002">MWNAGGDKVVNGVVVRGGGGVDWAVAKSQGQRRRRGLGGGELWSCGARWFLRSCQSAFERNRIKDQVFYLNGHFFVQVKSTLIFVHPSFTSNISVIVSR</sequence>
<evidence type="ECO:0000313" key="1">
    <source>
        <dbReference type="EMBL" id="CAH9080229.1"/>
    </source>
</evidence>